<dbReference type="EMBL" id="AP015037">
    <property type="protein sequence ID" value="BAT84923.1"/>
    <property type="molecule type" value="Genomic_DNA"/>
</dbReference>
<name>A0A0S3RWG4_PHAAN</name>
<dbReference type="Proteomes" id="UP000291084">
    <property type="component" value="Chromosome 4"/>
</dbReference>
<keyword evidence="3" id="KW-1185">Reference proteome</keyword>
<feature type="transmembrane region" description="Helical" evidence="1">
    <location>
        <begin position="44"/>
        <end position="64"/>
    </location>
</feature>
<evidence type="ECO:0000313" key="2">
    <source>
        <dbReference type="EMBL" id="BAT84923.1"/>
    </source>
</evidence>
<organism evidence="2 3">
    <name type="scientific">Vigna angularis var. angularis</name>
    <dbReference type="NCBI Taxonomy" id="157739"/>
    <lineage>
        <taxon>Eukaryota</taxon>
        <taxon>Viridiplantae</taxon>
        <taxon>Streptophyta</taxon>
        <taxon>Embryophyta</taxon>
        <taxon>Tracheophyta</taxon>
        <taxon>Spermatophyta</taxon>
        <taxon>Magnoliopsida</taxon>
        <taxon>eudicotyledons</taxon>
        <taxon>Gunneridae</taxon>
        <taxon>Pentapetalae</taxon>
        <taxon>rosids</taxon>
        <taxon>fabids</taxon>
        <taxon>Fabales</taxon>
        <taxon>Fabaceae</taxon>
        <taxon>Papilionoideae</taxon>
        <taxon>50 kb inversion clade</taxon>
        <taxon>NPAAA clade</taxon>
        <taxon>indigoferoid/millettioid clade</taxon>
        <taxon>Phaseoleae</taxon>
        <taxon>Vigna</taxon>
    </lineage>
</organism>
<feature type="non-terminal residue" evidence="2">
    <location>
        <position position="1"/>
    </location>
</feature>
<accession>A0A0S3RWG4</accession>
<feature type="transmembrane region" description="Helical" evidence="1">
    <location>
        <begin position="20"/>
        <end position="37"/>
    </location>
</feature>
<proteinExistence type="predicted"/>
<sequence length="69" mass="7886">VISVLLCWYPTLFSTPKPSIFPPILLLLVIMVVPPLMSRVYGRTFSFSSISFLSLSLLLFPFRYSVLFL</sequence>
<gene>
    <name evidence="2" type="primary">Vigan.04G240300</name>
    <name evidence="2" type="ORF">VIGAN_04240300</name>
</gene>
<dbReference type="AlphaFoldDB" id="A0A0S3RWG4"/>
<keyword evidence="1" id="KW-0472">Membrane</keyword>
<reference evidence="2 3" key="1">
    <citation type="journal article" date="2015" name="Sci. Rep.">
        <title>The power of single molecule real-time sequencing technology in the de novo assembly of a eukaryotic genome.</title>
        <authorList>
            <person name="Sakai H."/>
            <person name="Naito K."/>
            <person name="Ogiso-Tanaka E."/>
            <person name="Takahashi Y."/>
            <person name="Iseki K."/>
            <person name="Muto C."/>
            <person name="Satou K."/>
            <person name="Teruya K."/>
            <person name="Shiroma A."/>
            <person name="Shimoji M."/>
            <person name="Hirano T."/>
            <person name="Itoh T."/>
            <person name="Kaga A."/>
            <person name="Tomooka N."/>
        </authorList>
    </citation>
    <scope>NUCLEOTIDE SEQUENCE [LARGE SCALE GENOMIC DNA]</scope>
    <source>
        <strain evidence="3">cv. Shumari</strain>
    </source>
</reference>
<evidence type="ECO:0000313" key="3">
    <source>
        <dbReference type="Proteomes" id="UP000291084"/>
    </source>
</evidence>
<protein>
    <submittedName>
        <fullName evidence="2">Uncharacterized protein</fullName>
    </submittedName>
</protein>
<evidence type="ECO:0000256" key="1">
    <source>
        <dbReference type="SAM" id="Phobius"/>
    </source>
</evidence>
<keyword evidence="1" id="KW-1133">Transmembrane helix</keyword>
<keyword evidence="1" id="KW-0812">Transmembrane</keyword>